<evidence type="ECO:0000313" key="1">
    <source>
        <dbReference type="EMBL" id="CAD8859231.1"/>
    </source>
</evidence>
<name>A0A7S1FC82_NOCSC</name>
<dbReference type="EMBL" id="HBFQ01047235">
    <property type="protein sequence ID" value="CAD8859231.1"/>
    <property type="molecule type" value="Transcribed_RNA"/>
</dbReference>
<dbReference type="AlphaFoldDB" id="A0A7S1FC82"/>
<proteinExistence type="predicted"/>
<sequence length="428" mass="47866">MAVERDMTAVREIFAGFCSRRGKMSSPAMTAVLLKVGLSENEVASVFKAAGVESEDVDLAVFFSWLAGRPSAFRSSQHFRLFLCQQQTTLAYQYLATLGESVEIRASTTAFNVRRHPLPNGCVGYDVPCFGSIPAAVVAIFTPDMRARGPTIQAKVPEFGIDTFVQVKTKKILDLVIEGRRAFRECSEANAAAFGRVETFARAFAALRPEDINTMQQWHGWVEQFVSVGWQERLHYDDLLGNFGFDEEMAHALRKLEHTEVQNNMSIVTTLEHHAMRWLGKALGGYKPLGCLTDVVNLVFAMMGQSAGGHMQEQEVVATLREFSRLLVDQRTSTLWIPTHLLHDAEVDDMLVWLLLDHIHSMKGTTLYVKIQLPPDEALAQQEELWNRALEEPSSPSRSWSLMQNSVVMRDPSSGNLQALLNSFGLDN</sequence>
<accession>A0A7S1FC82</accession>
<protein>
    <submittedName>
        <fullName evidence="1">Uncharacterized protein</fullName>
    </submittedName>
</protein>
<gene>
    <name evidence="1" type="ORF">NSCI0253_LOCUS33585</name>
</gene>
<reference evidence="1" key="1">
    <citation type="submission" date="2021-01" db="EMBL/GenBank/DDBJ databases">
        <authorList>
            <person name="Corre E."/>
            <person name="Pelletier E."/>
            <person name="Niang G."/>
            <person name="Scheremetjew M."/>
            <person name="Finn R."/>
            <person name="Kale V."/>
            <person name="Holt S."/>
            <person name="Cochrane G."/>
            <person name="Meng A."/>
            <person name="Brown T."/>
            <person name="Cohen L."/>
        </authorList>
    </citation>
    <scope>NUCLEOTIDE SEQUENCE</scope>
</reference>
<organism evidence="1">
    <name type="scientific">Noctiluca scintillans</name>
    <name type="common">Sea sparkle</name>
    <name type="synonym">Red tide dinoflagellate</name>
    <dbReference type="NCBI Taxonomy" id="2966"/>
    <lineage>
        <taxon>Eukaryota</taxon>
        <taxon>Sar</taxon>
        <taxon>Alveolata</taxon>
        <taxon>Dinophyceae</taxon>
        <taxon>Noctilucales</taxon>
        <taxon>Noctilucaceae</taxon>
        <taxon>Noctiluca</taxon>
    </lineage>
</organism>